<dbReference type="EMBL" id="LR778216">
    <property type="protein sequence ID" value="CAB1282949.1"/>
    <property type="molecule type" value="Genomic_DNA"/>
</dbReference>
<sequence length="298" mass="31822">MGSVNTIIQANNITRIQKGEYDAKVMIQQANNKREAAKVSLAEFSRSLGNTLRIEAAGKEFNEATSNLAASLEGRTTNRLNSSLAAAERMGALAAQAGALGVGGSSVELLSDTIKLQRNVEQDLQQQATTRLAAQGSRANAQIMDNAYNQIDLQQTFGSFDHTVYIAPKRMKRRLGKLIGVAVATYFGGPRAGEAVADFAVGTWQADNANFQGMSQSFDSGFQNAIKGYQTWSSLQGGDGPKSWFGAVTQKQNQQADAAAAKNQNINWGGFTPGEDSTFGSGFGNNWDWLFGGTGSDQ</sequence>
<protein>
    <submittedName>
        <fullName evidence="1">Phage internal virion protein</fullName>
    </submittedName>
</protein>
<accession>A0A6F8ZKR3</accession>
<name>A0A6F8ZKR3_9CAUD</name>
<organism evidence="1 2">
    <name type="scientific">Xylella phage Cota</name>
    <dbReference type="NCBI Taxonomy" id="2699877"/>
    <lineage>
        <taxon>Viruses</taxon>
        <taxon>Duplodnaviria</taxon>
        <taxon>Heunggongvirae</taxon>
        <taxon>Uroviricota</taxon>
        <taxon>Caudoviricetes</taxon>
        <taxon>Autographivirales</taxon>
        <taxon>Autonotataviridae</taxon>
        <taxon>Cotavirus</taxon>
        <taxon>Cotavirus cota</taxon>
    </lineage>
</organism>
<evidence type="ECO:0000313" key="2">
    <source>
        <dbReference type="Proteomes" id="UP000501273"/>
    </source>
</evidence>
<keyword evidence="2" id="KW-1185">Reference proteome</keyword>
<proteinExistence type="predicted"/>
<evidence type="ECO:0000313" key="1">
    <source>
        <dbReference type="EMBL" id="CAB1282949.1"/>
    </source>
</evidence>
<reference evidence="1 2" key="1">
    <citation type="submission" date="2020-03" db="EMBL/GenBank/DDBJ databases">
        <authorList>
            <person name="Ansaldi M."/>
            <person name="Clavijo F."/>
        </authorList>
    </citation>
    <scope>NUCLEOTIDE SEQUENCE [LARGE SCALE GENOMIC DNA]</scope>
</reference>
<dbReference type="Proteomes" id="UP000501273">
    <property type="component" value="Chromosome"/>
</dbReference>